<evidence type="ECO:0000313" key="1">
    <source>
        <dbReference type="EMBL" id="RIB14406.1"/>
    </source>
</evidence>
<dbReference type="STRING" id="44941.A0A397V520"/>
<dbReference type="Proteomes" id="UP000266673">
    <property type="component" value="Unassembled WGS sequence"/>
</dbReference>
<sequence>MPWIGFLPAECFDEILNHLQNDQSSLYSCLFVSRFWCTRIIPFLWKKPFALQRMHGFVPLIRTYLSCLNKVEQSQLIPCYIDLPHDHLLFEYGKYLQDLSYESLHLSVRSWLYNENEKHILRSLQRNNDCRIGAIMRALFQMFMRQCTNLKGLTIGPMSIYDIPNVSIFSSASIGLSRLDHFQFYMYDENDGKNFPNVVNLFRNMPSLCSSLFRLDILLDVTSNYPVETIDIVNLIRAQRALNGFYLLYRGDGCQYIISALRPHANFLTSLVFDSLQFSNISLKPLSICAHLTSFTMISCQNVTIKHCHDLCKAPFHLKTLTLDDNDMPSTATISLIVKAGKDLKANTLSLSHITPEVIDAASQHCPNITYLNIEIARALYDKIFAWIKKLNLYGLSFDSLDSTYNNTSEILSRLAQCLPPTLWFLEMNCSFSTDDMIQFINTCSSPLSHWIITSDDGSGNFTDMPLVLIDRFFNTRNTLKVLGLCGPFTDLAWNIQSLEIIKSLEERGVKVVDTREVHLDFTLNGDFSFTVLEQLSAFED</sequence>
<accession>A0A397V520</accession>
<dbReference type="InterPro" id="IPR036047">
    <property type="entry name" value="F-box-like_dom_sf"/>
</dbReference>
<dbReference type="InterPro" id="IPR032675">
    <property type="entry name" value="LRR_dom_sf"/>
</dbReference>
<reference evidence="1 2" key="1">
    <citation type="submission" date="2018-06" db="EMBL/GenBank/DDBJ databases">
        <title>Comparative genomics reveals the genomic features of Rhizophagus irregularis, R. cerebriforme, R. diaphanum and Gigaspora rosea, and their symbiotic lifestyle signature.</title>
        <authorList>
            <person name="Morin E."/>
            <person name="San Clemente H."/>
            <person name="Chen E.C.H."/>
            <person name="De La Providencia I."/>
            <person name="Hainaut M."/>
            <person name="Kuo A."/>
            <person name="Kohler A."/>
            <person name="Murat C."/>
            <person name="Tang N."/>
            <person name="Roy S."/>
            <person name="Loubradou J."/>
            <person name="Henrissat B."/>
            <person name="Grigoriev I.V."/>
            <person name="Corradi N."/>
            <person name="Roux C."/>
            <person name="Martin F.M."/>
        </authorList>
    </citation>
    <scope>NUCLEOTIDE SEQUENCE [LARGE SCALE GENOMIC DNA]</scope>
    <source>
        <strain evidence="1 2">DAOM 194757</strain>
    </source>
</reference>
<dbReference type="AlphaFoldDB" id="A0A397V520"/>
<gene>
    <name evidence="1" type="ORF">C2G38_2095919</name>
</gene>
<proteinExistence type="predicted"/>
<name>A0A397V520_9GLOM</name>
<dbReference type="EMBL" id="QKWP01000833">
    <property type="protein sequence ID" value="RIB14406.1"/>
    <property type="molecule type" value="Genomic_DNA"/>
</dbReference>
<dbReference type="Gene3D" id="3.80.10.10">
    <property type="entry name" value="Ribonuclease Inhibitor"/>
    <property type="match status" value="1"/>
</dbReference>
<dbReference type="SUPFAM" id="SSF52047">
    <property type="entry name" value="RNI-like"/>
    <property type="match status" value="1"/>
</dbReference>
<protein>
    <recommendedName>
        <fullName evidence="3">F-box domain-containing protein</fullName>
    </recommendedName>
</protein>
<dbReference type="OrthoDB" id="3219396at2759"/>
<evidence type="ECO:0000313" key="2">
    <source>
        <dbReference type="Proteomes" id="UP000266673"/>
    </source>
</evidence>
<comment type="caution">
    <text evidence="1">The sequence shown here is derived from an EMBL/GenBank/DDBJ whole genome shotgun (WGS) entry which is preliminary data.</text>
</comment>
<dbReference type="SUPFAM" id="SSF81383">
    <property type="entry name" value="F-box domain"/>
    <property type="match status" value="1"/>
</dbReference>
<organism evidence="1 2">
    <name type="scientific">Gigaspora rosea</name>
    <dbReference type="NCBI Taxonomy" id="44941"/>
    <lineage>
        <taxon>Eukaryota</taxon>
        <taxon>Fungi</taxon>
        <taxon>Fungi incertae sedis</taxon>
        <taxon>Mucoromycota</taxon>
        <taxon>Glomeromycotina</taxon>
        <taxon>Glomeromycetes</taxon>
        <taxon>Diversisporales</taxon>
        <taxon>Gigasporaceae</taxon>
        <taxon>Gigaspora</taxon>
    </lineage>
</organism>
<keyword evidence="2" id="KW-1185">Reference proteome</keyword>
<evidence type="ECO:0008006" key="3">
    <source>
        <dbReference type="Google" id="ProtNLM"/>
    </source>
</evidence>